<evidence type="ECO:0000259" key="8">
    <source>
        <dbReference type="PROSITE" id="PS50928"/>
    </source>
</evidence>
<sequence length="275" mass="30452">MRRIKQWGFEIGAVLFTIVVFWIPFYFILVNSGKDPKESSLLTMSWASNSQYWENIKTVVVARDFMLVRAFINSTVLTVASIAILIVLCAMAGYVLQRRTGKLSPLFNFLILAGLIIPPAIVPTIWVMDGLGLFKTLIGLILIEVALGFPFAVLLYKGFMSGIPREVDEAAVIDGAGGLRLFFGIILPLLQPVTATIIVLSSVTIFNDFTNPLYFLPGSDNVTVQLTLYNFQSQYVTQYNLLFTNILLITIPPLLLFIIFNKRIVAGMTAGSVKG</sequence>
<dbReference type="PROSITE" id="PS50928">
    <property type="entry name" value="ABC_TM1"/>
    <property type="match status" value="1"/>
</dbReference>
<protein>
    <submittedName>
        <fullName evidence="9">ABC transporter</fullName>
    </submittedName>
</protein>
<gene>
    <name evidence="9" type="ORF">BBD42_06960</name>
</gene>
<evidence type="ECO:0000313" key="9">
    <source>
        <dbReference type="EMBL" id="ANY66233.1"/>
    </source>
</evidence>
<dbReference type="EMBL" id="CP016808">
    <property type="protein sequence ID" value="ANY66233.1"/>
    <property type="molecule type" value="Genomic_DNA"/>
</dbReference>
<evidence type="ECO:0000256" key="3">
    <source>
        <dbReference type="ARBA" id="ARBA00022475"/>
    </source>
</evidence>
<evidence type="ECO:0000256" key="4">
    <source>
        <dbReference type="ARBA" id="ARBA00022692"/>
    </source>
</evidence>
<feature type="transmembrane region" description="Helical" evidence="7">
    <location>
        <begin position="239"/>
        <end position="260"/>
    </location>
</feature>
<reference evidence="9" key="1">
    <citation type="submission" date="2016-08" db="EMBL/GenBank/DDBJ databases">
        <title>Complete Genome Seqeunce of Paenibacillus sp. BIHB 4019 from tea rhizoplane.</title>
        <authorList>
            <person name="Thakur R."/>
            <person name="Swarnkar M.K."/>
            <person name="Gulati A."/>
        </authorList>
    </citation>
    <scope>NUCLEOTIDE SEQUENCE [LARGE SCALE GENOMIC DNA]</scope>
    <source>
        <strain evidence="9">BIHB4019</strain>
    </source>
</reference>
<comment type="similarity">
    <text evidence="7">Belongs to the binding-protein-dependent transport system permease family.</text>
</comment>
<organism evidence="9">
    <name type="scientific">Paenibacillus sp. BIHB 4019</name>
    <dbReference type="NCBI Taxonomy" id="1870819"/>
    <lineage>
        <taxon>Bacteria</taxon>
        <taxon>Bacillati</taxon>
        <taxon>Bacillota</taxon>
        <taxon>Bacilli</taxon>
        <taxon>Bacillales</taxon>
        <taxon>Paenibacillaceae</taxon>
        <taxon>Paenibacillus</taxon>
    </lineage>
</organism>
<evidence type="ECO:0000256" key="1">
    <source>
        <dbReference type="ARBA" id="ARBA00004651"/>
    </source>
</evidence>
<dbReference type="PANTHER" id="PTHR43744:SF12">
    <property type="entry name" value="ABC TRANSPORTER PERMEASE PROTEIN MG189-RELATED"/>
    <property type="match status" value="1"/>
</dbReference>
<dbReference type="AlphaFoldDB" id="A0A1B2DEU3"/>
<accession>A0A1B2DEU3</accession>
<feature type="transmembrane region" description="Helical" evidence="7">
    <location>
        <begin position="133"/>
        <end position="156"/>
    </location>
</feature>
<dbReference type="Gene3D" id="1.10.3720.10">
    <property type="entry name" value="MetI-like"/>
    <property type="match status" value="1"/>
</dbReference>
<dbReference type="GO" id="GO:0055085">
    <property type="term" value="P:transmembrane transport"/>
    <property type="evidence" value="ECO:0007669"/>
    <property type="project" value="InterPro"/>
</dbReference>
<evidence type="ECO:0000256" key="7">
    <source>
        <dbReference type="RuleBase" id="RU363032"/>
    </source>
</evidence>
<keyword evidence="2 7" id="KW-0813">Transport</keyword>
<dbReference type="CDD" id="cd06261">
    <property type="entry name" value="TM_PBP2"/>
    <property type="match status" value="1"/>
</dbReference>
<dbReference type="InterPro" id="IPR035906">
    <property type="entry name" value="MetI-like_sf"/>
</dbReference>
<feature type="transmembrane region" description="Helical" evidence="7">
    <location>
        <begin position="181"/>
        <end position="206"/>
    </location>
</feature>
<name>A0A1B2DEU3_9BACL</name>
<feature type="transmembrane region" description="Helical" evidence="7">
    <location>
        <begin position="7"/>
        <end position="29"/>
    </location>
</feature>
<dbReference type="Pfam" id="PF00528">
    <property type="entry name" value="BPD_transp_1"/>
    <property type="match status" value="1"/>
</dbReference>
<evidence type="ECO:0000256" key="2">
    <source>
        <dbReference type="ARBA" id="ARBA00022448"/>
    </source>
</evidence>
<proteinExistence type="inferred from homology"/>
<feature type="transmembrane region" description="Helical" evidence="7">
    <location>
        <begin position="106"/>
        <end position="127"/>
    </location>
</feature>
<dbReference type="GO" id="GO:0005886">
    <property type="term" value="C:plasma membrane"/>
    <property type="evidence" value="ECO:0007669"/>
    <property type="project" value="UniProtKB-SubCell"/>
</dbReference>
<dbReference type="SUPFAM" id="SSF161098">
    <property type="entry name" value="MetI-like"/>
    <property type="match status" value="1"/>
</dbReference>
<keyword evidence="5 7" id="KW-1133">Transmembrane helix</keyword>
<keyword evidence="6 7" id="KW-0472">Membrane</keyword>
<keyword evidence="3" id="KW-1003">Cell membrane</keyword>
<feature type="domain" description="ABC transmembrane type-1" evidence="8">
    <location>
        <begin position="71"/>
        <end position="260"/>
    </location>
</feature>
<evidence type="ECO:0000256" key="6">
    <source>
        <dbReference type="ARBA" id="ARBA00023136"/>
    </source>
</evidence>
<feature type="transmembrane region" description="Helical" evidence="7">
    <location>
        <begin position="70"/>
        <end position="94"/>
    </location>
</feature>
<dbReference type="RefSeq" id="WP_099517602.1">
    <property type="nucleotide sequence ID" value="NZ_CP016808.1"/>
</dbReference>
<keyword evidence="4 7" id="KW-0812">Transmembrane</keyword>
<dbReference type="InterPro" id="IPR000515">
    <property type="entry name" value="MetI-like"/>
</dbReference>
<dbReference type="PANTHER" id="PTHR43744">
    <property type="entry name" value="ABC TRANSPORTER PERMEASE PROTEIN MG189-RELATED-RELATED"/>
    <property type="match status" value="1"/>
</dbReference>
<comment type="subcellular location">
    <subcellularLocation>
        <location evidence="1 7">Cell membrane</location>
        <topology evidence="1 7">Multi-pass membrane protein</topology>
    </subcellularLocation>
</comment>
<evidence type="ECO:0000256" key="5">
    <source>
        <dbReference type="ARBA" id="ARBA00022989"/>
    </source>
</evidence>